<dbReference type="Proteomes" id="UP000230251">
    <property type="component" value="Unassembled WGS sequence"/>
</dbReference>
<accession>A0A2M8EPP6</accession>
<evidence type="ECO:0000313" key="2">
    <source>
        <dbReference type="EMBL" id="PJC24706.1"/>
    </source>
</evidence>
<gene>
    <name evidence="2" type="ORF">CO057_01430</name>
</gene>
<proteinExistence type="predicted"/>
<organism evidence="2 3">
    <name type="scientific">Candidatus Uhrbacteria bacterium CG_4_9_14_0_2_um_filter_41_50</name>
    <dbReference type="NCBI Taxonomy" id="1975031"/>
    <lineage>
        <taxon>Bacteria</taxon>
        <taxon>Candidatus Uhriibacteriota</taxon>
    </lineage>
</organism>
<name>A0A2M8EPP6_9BACT</name>
<reference evidence="3" key="1">
    <citation type="submission" date="2017-09" db="EMBL/GenBank/DDBJ databases">
        <title>Depth-based differentiation of microbial function through sediment-hosted aquifers and enrichment of novel symbionts in the deep terrestrial subsurface.</title>
        <authorList>
            <person name="Probst A.J."/>
            <person name="Ladd B."/>
            <person name="Jarett J.K."/>
            <person name="Geller-Mcgrath D.E."/>
            <person name="Sieber C.M.K."/>
            <person name="Emerson J.B."/>
            <person name="Anantharaman K."/>
            <person name="Thomas B.C."/>
            <person name="Malmstrom R."/>
            <person name="Stieglmeier M."/>
            <person name="Klingl A."/>
            <person name="Woyke T."/>
            <person name="Ryan C.M."/>
            <person name="Banfield J.F."/>
        </authorList>
    </citation>
    <scope>NUCLEOTIDE SEQUENCE [LARGE SCALE GENOMIC DNA]</scope>
</reference>
<feature type="transmembrane region" description="Helical" evidence="1">
    <location>
        <begin position="37"/>
        <end position="56"/>
    </location>
</feature>
<protein>
    <submittedName>
        <fullName evidence="2">Uncharacterized protein</fullName>
    </submittedName>
</protein>
<evidence type="ECO:0000256" key="1">
    <source>
        <dbReference type="SAM" id="Phobius"/>
    </source>
</evidence>
<comment type="caution">
    <text evidence="2">The sequence shown here is derived from an EMBL/GenBank/DDBJ whole genome shotgun (WGS) entry which is preliminary data.</text>
</comment>
<evidence type="ECO:0000313" key="3">
    <source>
        <dbReference type="Proteomes" id="UP000230251"/>
    </source>
</evidence>
<dbReference type="AlphaFoldDB" id="A0A2M8EPP6"/>
<keyword evidence="1" id="KW-0812">Transmembrane</keyword>
<feature type="transmembrane region" description="Helical" evidence="1">
    <location>
        <begin position="63"/>
        <end position="82"/>
    </location>
</feature>
<keyword evidence="1" id="KW-1133">Transmembrane helix</keyword>
<feature type="transmembrane region" description="Helical" evidence="1">
    <location>
        <begin position="12"/>
        <end position="31"/>
    </location>
</feature>
<sequence>MQTEDKLPLWQLIFIIYGGIGIFTGPLLQLFVYGDHWMLFTILKVVITVAAFFCLIHSIAYALGNYWIAGVLSLTFLGIFFWRPVGYFDYWSTANFWGIDCHGTNRYFYFANQLRY</sequence>
<dbReference type="EMBL" id="PFSI01000022">
    <property type="protein sequence ID" value="PJC24706.1"/>
    <property type="molecule type" value="Genomic_DNA"/>
</dbReference>
<keyword evidence="1" id="KW-0472">Membrane</keyword>